<dbReference type="EMBL" id="VFMM01000004">
    <property type="protein sequence ID" value="TQJ00159.1"/>
    <property type="molecule type" value="Genomic_DNA"/>
</dbReference>
<evidence type="ECO:0000256" key="2">
    <source>
        <dbReference type="ARBA" id="ARBA00022475"/>
    </source>
</evidence>
<organism evidence="8 9">
    <name type="scientific">Kribbella jejuensis</name>
    <dbReference type="NCBI Taxonomy" id="236068"/>
    <lineage>
        <taxon>Bacteria</taxon>
        <taxon>Bacillati</taxon>
        <taxon>Actinomycetota</taxon>
        <taxon>Actinomycetes</taxon>
        <taxon>Propionibacteriales</taxon>
        <taxon>Kribbellaceae</taxon>
        <taxon>Kribbella</taxon>
    </lineage>
</organism>
<proteinExistence type="predicted"/>
<feature type="region of interest" description="Disordered" evidence="6">
    <location>
        <begin position="1"/>
        <end position="50"/>
    </location>
</feature>
<feature type="transmembrane region" description="Helical" evidence="7">
    <location>
        <begin position="434"/>
        <end position="451"/>
    </location>
</feature>
<protein>
    <submittedName>
        <fullName evidence="8">O-antigen/teichoic acid export membrane protein</fullName>
    </submittedName>
</protein>
<evidence type="ECO:0000313" key="8">
    <source>
        <dbReference type="EMBL" id="TQJ00159.1"/>
    </source>
</evidence>
<comment type="caution">
    <text evidence="8">The sequence shown here is derived from an EMBL/GenBank/DDBJ whole genome shotgun (WGS) entry which is preliminary data.</text>
</comment>
<dbReference type="RefSeq" id="WP_141862694.1">
    <property type="nucleotide sequence ID" value="NZ_BAAAKA010000015.1"/>
</dbReference>
<evidence type="ECO:0000256" key="7">
    <source>
        <dbReference type="SAM" id="Phobius"/>
    </source>
</evidence>
<dbReference type="InterPro" id="IPR050833">
    <property type="entry name" value="Poly_Biosynth_Transport"/>
</dbReference>
<feature type="transmembrane region" description="Helical" evidence="7">
    <location>
        <begin position="374"/>
        <end position="398"/>
    </location>
</feature>
<keyword evidence="4 7" id="KW-1133">Transmembrane helix</keyword>
<evidence type="ECO:0000256" key="1">
    <source>
        <dbReference type="ARBA" id="ARBA00004651"/>
    </source>
</evidence>
<dbReference type="OrthoDB" id="3701119at2"/>
<evidence type="ECO:0000313" key="9">
    <source>
        <dbReference type="Proteomes" id="UP000316298"/>
    </source>
</evidence>
<accession>A0A542DAR2</accession>
<feature type="transmembrane region" description="Helical" evidence="7">
    <location>
        <begin position="331"/>
        <end position="362"/>
    </location>
</feature>
<feature type="transmembrane region" description="Helical" evidence="7">
    <location>
        <begin position="410"/>
        <end position="428"/>
    </location>
</feature>
<evidence type="ECO:0000256" key="5">
    <source>
        <dbReference type="ARBA" id="ARBA00023136"/>
    </source>
</evidence>
<dbReference type="PANTHER" id="PTHR30250">
    <property type="entry name" value="PST FAMILY PREDICTED COLANIC ACID TRANSPORTER"/>
    <property type="match status" value="1"/>
</dbReference>
<dbReference type="GO" id="GO:0005886">
    <property type="term" value="C:plasma membrane"/>
    <property type="evidence" value="ECO:0007669"/>
    <property type="project" value="UniProtKB-SubCell"/>
</dbReference>
<keyword evidence="9" id="KW-1185">Reference proteome</keyword>
<sequence>MTANHGRHAAGRSPEPVEPGLPVEPSQGVESGPPAEPGLRVSAAPSVQPGRRGVAGRLGWGIADQAVSSIGNFLLGVFVARLLGATGLGALGLAFLAYSVALNCSRALSTDALMVRFSVSGRSDRRQAVAAAGGVALLVGIAGGLICVLIGIVLRLMTPHSEPGAAFIALGIVLPGLTLQDSWRSAFFSAGQGAKTFANDALWTVLMLTVLFAGRYLDFGITAALLTFGGTAAVAGLYGIRQSGVMPRPAGAVGWMRSHSDLGLRFLVENVVLGAGGQIRTLIVAASGGLAAAGAIRGAEMLIGPVAALLMGVGQVAVPEAARALARGTHVLWRLCALLSGGLSAIALSWGLVILVVFPLGLGEVVLGSVWRDAHALVLGVIISAAAGCLYVGPSAGLRALGRADQTMQCQIAVTTMFVVLATLSGVFWQAQGVVWGSAIASVLGIGVWWSRLVKARRQHVATPEESAAV</sequence>
<feature type="transmembrane region" description="Helical" evidence="7">
    <location>
        <begin position="86"/>
        <end position="108"/>
    </location>
</feature>
<keyword evidence="5 7" id="KW-0472">Membrane</keyword>
<name>A0A542DAR2_9ACTN</name>
<feature type="transmembrane region" description="Helical" evidence="7">
    <location>
        <begin position="223"/>
        <end position="240"/>
    </location>
</feature>
<feature type="transmembrane region" description="Helical" evidence="7">
    <location>
        <begin position="129"/>
        <end position="157"/>
    </location>
</feature>
<evidence type="ECO:0000256" key="6">
    <source>
        <dbReference type="SAM" id="MobiDB-lite"/>
    </source>
</evidence>
<gene>
    <name evidence="8" type="ORF">FB475_7152</name>
</gene>
<evidence type="ECO:0000256" key="3">
    <source>
        <dbReference type="ARBA" id="ARBA00022692"/>
    </source>
</evidence>
<evidence type="ECO:0000256" key="4">
    <source>
        <dbReference type="ARBA" id="ARBA00022989"/>
    </source>
</evidence>
<feature type="compositionally biased region" description="Basic residues" evidence="6">
    <location>
        <begin position="1"/>
        <end position="10"/>
    </location>
</feature>
<keyword evidence="3 7" id="KW-0812">Transmembrane</keyword>
<dbReference type="Proteomes" id="UP000316298">
    <property type="component" value="Unassembled WGS sequence"/>
</dbReference>
<keyword evidence="2" id="KW-1003">Cell membrane</keyword>
<dbReference type="CDD" id="cd13126">
    <property type="entry name" value="MATE_like_11"/>
    <property type="match status" value="1"/>
</dbReference>
<comment type="subcellular location">
    <subcellularLocation>
        <location evidence="1">Cell membrane</location>
        <topology evidence="1">Multi-pass membrane protein</topology>
    </subcellularLocation>
</comment>
<dbReference type="PANTHER" id="PTHR30250:SF26">
    <property type="entry name" value="PSMA PROTEIN"/>
    <property type="match status" value="1"/>
</dbReference>
<dbReference type="AlphaFoldDB" id="A0A542DAR2"/>
<reference evidence="8 9" key="1">
    <citation type="submission" date="2019-06" db="EMBL/GenBank/DDBJ databases">
        <title>Sequencing the genomes of 1000 actinobacteria strains.</title>
        <authorList>
            <person name="Klenk H.-P."/>
        </authorList>
    </citation>
    <scope>NUCLEOTIDE SEQUENCE [LARGE SCALE GENOMIC DNA]</scope>
    <source>
        <strain evidence="8 9">DSM 17305</strain>
    </source>
</reference>